<evidence type="ECO:0000313" key="2">
    <source>
        <dbReference type="EMBL" id="CAE6502897.1"/>
    </source>
</evidence>
<dbReference type="AlphaFoldDB" id="A0A8H3D138"/>
<feature type="chain" id="PRO_5033994293" evidence="1">
    <location>
        <begin position="20"/>
        <end position="76"/>
    </location>
</feature>
<name>A0A8H3D138_9AGAM</name>
<dbReference type="SUPFAM" id="SSF51126">
    <property type="entry name" value="Pectin lyase-like"/>
    <property type="match status" value="1"/>
</dbReference>
<dbReference type="Gene3D" id="2.160.20.10">
    <property type="entry name" value="Single-stranded right-handed beta-helix, Pectin lyase-like"/>
    <property type="match status" value="1"/>
</dbReference>
<organism evidence="2 3">
    <name type="scientific">Rhizoctonia solani</name>
    <dbReference type="NCBI Taxonomy" id="456999"/>
    <lineage>
        <taxon>Eukaryota</taxon>
        <taxon>Fungi</taxon>
        <taxon>Dikarya</taxon>
        <taxon>Basidiomycota</taxon>
        <taxon>Agaricomycotina</taxon>
        <taxon>Agaricomycetes</taxon>
        <taxon>Cantharellales</taxon>
        <taxon>Ceratobasidiaceae</taxon>
        <taxon>Rhizoctonia</taxon>
    </lineage>
</organism>
<proteinExistence type="predicted"/>
<sequence length="76" mass="7828">MFFLTSLITILLASRPALAAGRAFGFAAGTTGGGSATPIIPSSVAELKKLLQGDTPRVIILDKTYDFTGTEVAVSI</sequence>
<evidence type="ECO:0000256" key="1">
    <source>
        <dbReference type="SAM" id="SignalP"/>
    </source>
</evidence>
<dbReference type="EMBL" id="CAJMWZ010005270">
    <property type="protein sequence ID" value="CAE6502897.1"/>
    <property type="molecule type" value="Genomic_DNA"/>
</dbReference>
<protein>
    <submittedName>
        <fullName evidence="2">Uncharacterized protein</fullName>
    </submittedName>
</protein>
<dbReference type="Proteomes" id="UP000663850">
    <property type="component" value="Unassembled WGS sequence"/>
</dbReference>
<feature type="signal peptide" evidence="1">
    <location>
        <begin position="1"/>
        <end position="19"/>
    </location>
</feature>
<keyword evidence="1" id="KW-0732">Signal</keyword>
<accession>A0A8H3D138</accession>
<gene>
    <name evidence="2" type="ORF">RDB_LOCUS97129</name>
</gene>
<evidence type="ECO:0000313" key="3">
    <source>
        <dbReference type="Proteomes" id="UP000663850"/>
    </source>
</evidence>
<dbReference type="InterPro" id="IPR012334">
    <property type="entry name" value="Pectin_lyas_fold"/>
</dbReference>
<dbReference type="InterPro" id="IPR011050">
    <property type="entry name" value="Pectin_lyase_fold/virulence"/>
</dbReference>
<reference evidence="2" key="1">
    <citation type="submission" date="2021-01" db="EMBL/GenBank/DDBJ databases">
        <authorList>
            <person name="Kaushik A."/>
        </authorList>
    </citation>
    <scope>NUCLEOTIDE SEQUENCE</scope>
    <source>
        <strain evidence="2">Type strain: AG8-Rh-89/</strain>
    </source>
</reference>
<comment type="caution">
    <text evidence="2">The sequence shown here is derived from an EMBL/GenBank/DDBJ whole genome shotgun (WGS) entry which is preliminary data.</text>
</comment>